<gene>
    <name evidence="2" type="ORF">KP001_03380</name>
</gene>
<reference evidence="2 3" key="1">
    <citation type="submission" date="2021-06" db="EMBL/GenBank/DDBJ databases">
        <title>Gemonas diversity in paddy soil.</title>
        <authorList>
            <person name="Liu G."/>
        </authorList>
    </citation>
    <scope>NUCLEOTIDE SEQUENCE [LARGE SCALE GENOMIC DNA]</scope>
    <source>
        <strain evidence="2 3">RG2</strain>
    </source>
</reference>
<evidence type="ECO:0000313" key="3">
    <source>
        <dbReference type="Proteomes" id="UP000683559"/>
    </source>
</evidence>
<protein>
    <submittedName>
        <fullName evidence="2">Uncharacterized protein</fullName>
    </submittedName>
</protein>
<organism evidence="2 3">
    <name type="scientific">Geomonas subterranea</name>
    <dbReference type="NCBI Taxonomy" id="2847989"/>
    <lineage>
        <taxon>Bacteria</taxon>
        <taxon>Pseudomonadati</taxon>
        <taxon>Thermodesulfobacteriota</taxon>
        <taxon>Desulfuromonadia</taxon>
        <taxon>Geobacterales</taxon>
        <taxon>Geobacteraceae</taxon>
        <taxon>Geomonas</taxon>
    </lineage>
</organism>
<keyword evidence="1" id="KW-1133">Transmembrane helix</keyword>
<proteinExistence type="predicted"/>
<evidence type="ECO:0000313" key="2">
    <source>
        <dbReference type="EMBL" id="QXE91599.1"/>
    </source>
</evidence>
<sequence>MRVFQITALLTTITAPLAVATFFLAPGPLRGRPRDSVKKLLAAPVALLRRIHSGYVGHYITWFMCGTSLLMFLALVSF</sequence>
<name>A0ABX8LMQ3_9BACT</name>
<dbReference type="Proteomes" id="UP000683559">
    <property type="component" value="Chromosome"/>
</dbReference>
<keyword evidence="1" id="KW-0472">Membrane</keyword>
<accession>A0ABX8LMQ3</accession>
<evidence type="ECO:0000256" key="1">
    <source>
        <dbReference type="SAM" id="Phobius"/>
    </source>
</evidence>
<feature type="transmembrane region" description="Helical" evidence="1">
    <location>
        <begin position="55"/>
        <end position="76"/>
    </location>
</feature>
<dbReference type="RefSeq" id="WP_217288177.1">
    <property type="nucleotide sequence ID" value="NZ_CP077683.1"/>
</dbReference>
<dbReference type="EMBL" id="CP077683">
    <property type="protein sequence ID" value="QXE91599.1"/>
    <property type="molecule type" value="Genomic_DNA"/>
</dbReference>
<keyword evidence="3" id="KW-1185">Reference proteome</keyword>
<keyword evidence="1" id="KW-0812">Transmembrane</keyword>